<reference evidence="4" key="1">
    <citation type="submission" date="2022-08" db="EMBL/GenBank/DDBJ databases">
        <authorList>
            <person name="Zhang D."/>
        </authorList>
    </citation>
    <scope>NUCLEOTIDE SEQUENCE</scope>
    <source>
        <strain evidence="4">XJ19-11</strain>
    </source>
</reference>
<comment type="caution">
    <text evidence="4">The sequence shown here is derived from an EMBL/GenBank/DDBJ whole genome shotgun (WGS) entry which is preliminary data.</text>
</comment>
<accession>A0A9X2PCK8</accession>
<feature type="chain" id="PRO_5040855026" evidence="2">
    <location>
        <begin position="26"/>
        <end position="292"/>
    </location>
</feature>
<dbReference type="PANTHER" id="PTHR48081:SF13">
    <property type="entry name" value="ALPHA_BETA HYDROLASE"/>
    <property type="match status" value="1"/>
</dbReference>
<dbReference type="Proteomes" id="UP001142175">
    <property type="component" value="Unassembled WGS sequence"/>
</dbReference>
<evidence type="ECO:0000313" key="5">
    <source>
        <dbReference type="Proteomes" id="UP001142175"/>
    </source>
</evidence>
<gene>
    <name evidence="4" type="ORF">NU887_14515</name>
</gene>
<dbReference type="PROSITE" id="PS51257">
    <property type="entry name" value="PROKAR_LIPOPROTEIN"/>
    <property type="match status" value="1"/>
</dbReference>
<protein>
    <submittedName>
        <fullName evidence="4">Alpha/beta hydrolase</fullName>
    </submittedName>
</protein>
<evidence type="ECO:0000256" key="2">
    <source>
        <dbReference type="SAM" id="SignalP"/>
    </source>
</evidence>
<dbReference type="SUPFAM" id="SSF53474">
    <property type="entry name" value="alpha/beta-Hydrolases"/>
    <property type="match status" value="1"/>
</dbReference>
<dbReference type="GO" id="GO:0016787">
    <property type="term" value="F:hydrolase activity"/>
    <property type="evidence" value="ECO:0007669"/>
    <property type="project" value="UniProtKB-KW"/>
</dbReference>
<dbReference type="RefSeq" id="WP_258424107.1">
    <property type="nucleotide sequence ID" value="NZ_JANSUY010000013.1"/>
</dbReference>
<dbReference type="AlphaFoldDB" id="A0A9X2PCK8"/>
<feature type="domain" description="BD-FAE-like" evidence="3">
    <location>
        <begin position="55"/>
        <end position="252"/>
    </location>
</feature>
<dbReference type="InterPro" id="IPR049492">
    <property type="entry name" value="BD-FAE-like_dom"/>
</dbReference>
<dbReference type="InterPro" id="IPR050300">
    <property type="entry name" value="GDXG_lipolytic_enzyme"/>
</dbReference>
<proteinExistence type="predicted"/>
<dbReference type="InterPro" id="IPR029058">
    <property type="entry name" value="AB_hydrolase_fold"/>
</dbReference>
<name>A0A9X2PCK8_9BACT</name>
<sequence>MVKAFVFRFSSVLFLSFFLILSCTEKEEPGMAPLDPMVAAELIDTPYGSDVRQAMDIFLPANRSQNSTKVFVWIHGGGWVDGDKDEFVQFKPWLEAVQDDYAYIAINYRLFNISNGSNKFPSQEDDIKNAIAYIQSQLSTWDVSDEVILSGGSAGGHLALLHSYKNNQNGLVKAVVAFFPPTELVSFYGFNLFTQLLFDNLLGGNPTAKPVIYADSSPLGFVTPNSVPTVFFHGNIDTVVPISQSEILEDALVATNVPHLVEYIQGQGHGFTTETYQDLIAKAQVFLDGVLE</sequence>
<dbReference type="EMBL" id="JANSUY010000013">
    <property type="protein sequence ID" value="MCR9016255.1"/>
    <property type="molecule type" value="Genomic_DNA"/>
</dbReference>
<dbReference type="Pfam" id="PF20434">
    <property type="entry name" value="BD-FAE"/>
    <property type="match status" value="1"/>
</dbReference>
<evidence type="ECO:0000313" key="4">
    <source>
        <dbReference type="EMBL" id="MCR9016255.1"/>
    </source>
</evidence>
<keyword evidence="2" id="KW-0732">Signal</keyword>
<evidence type="ECO:0000256" key="1">
    <source>
        <dbReference type="ARBA" id="ARBA00022801"/>
    </source>
</evidence>
<keyword evidence="5" id="KW-1185">Reference proteome</keyword>
<dbReference type="PANTHER" id="PTHR48081">
    <property type="entry name" value="AB HYDROLASE SUPERFAMILY PROTEIN C4A8.06C"/>
    <property type="match status" value="1"/>
</dbReference>
<organism evidence="4 5">
    <name type="scientific">Aquiflexum gelatinilyticum</name>
    <dbReference type="NCBI Taxonomy" id="2961943"/>
    <lineage>
        <taxon>Bacteria</taxon>
        <taxon>Pseudomonadati</taxon>
        <taxon>Bacteroidota</taxon>
        <taxon>Cytophagia</taxon>
        <taxon>Cytophagales</taxon>
        <taxon>Cyclobacteriaceae</taxon>
        <taxon>Aquiflexum</taxon>
    </lineage>
</organism>
<evidence type="ECO:0000259" key="3">
    <source>
        <dbReference type="Pfam" id="PF20434"/>
    </source>
</evidence>
<dbReference type="Gene3D" id="3.40.50.1820">
    <property type="entry name" value="alpha/beta hydrolase"/>
    <property type="match status" value="1"/>
</dbReference>
<feature type="signal peptide" evidence="2">
    <location>
        <begin position="1"/>
        <end position="25"/>
    </location>
</feature>
<keyword evidence="1 4" id="KW-0378">Hydrolase</keyword>